<keyword evidence="6" id="KW-0443">Lipid metabolism</keyword>
<evidence type="ECO:0000256" key="1">
    <source>
        <dbReference type="ARBA" id="ARBA00004229"/>
    </source>
</evidence>
<dbReference type="Pfam" id="PF01643">
    <property type="entry name" value="Acyl-ACP_TE"/>
    <property type="match status" value="1"/>
</dbReference>
<feature type="domain" description="Acyl-ACP thioesterase N-terminal hotdog" evidence="7">
    <location>
        <begin position="80"/>
        <end position="191"/>
    </location>
</feature>
<dbReference type="InterPro" id="IPR045023">
    <property type="entry name" value="FATA/B"/>
</dbReference>
<dbReference type="CDD" id="cd00586">
    <property type="entry name" value="4HBT"/>
    <property type="match status" value="1"/>
</dbReference>
<name>A0A7J7DJ19_TRIWF</name>
<dbReference type="OrthoDB" id="618395at2759"/>
<evidence type="ECO:0000313" key="9">
    <source>
        <dbReference type="Proteomes" id="UP000593562"/>
    </source>
</evidence>
<keyword evidence="6" id="KW-0444">Lipid biosynthesis</keyword>
<sequence length="192" mass="21547">MLKVTCNLPNQFQSPSLCGFLGQGQCKMKSVWNVVLQSSPATRTRAQSVTSKAREDQLVCNSGRLADQVHWGSLEADGCSYKEKFIVRCYELGINRTATVKGIANLLQEVGCNHIKSLGFSTDGFATTSSMRKLHLIWVITHMNIEIYKYPAWSDVVEIETRYQGEGRIGTRRDYILKDYSTAEIIGRVTSK</sequence>
<dbReference type="Gene3D" id="3.10.129.10">
    <property type="entry name" value="Hotdog Thioesterase"/>
    <property type="match status" value="1"/>
</dbReference>
<evidence type="ECO:0000256" key="6">
    <source>
        <dbReference type="RuleBase" id="RU363096"/>
    </source>
</evidence>
<keyword evidence="6" id="KW-0276">Fatty acid metabolism</keyword>
<comment type="similarity">
    <text evidence="2 6">Belongs to the acyl-ACP thioesterase family.</text>
</comment>
<dbReference type="GO" id="GO:0000036">
    <property type="term" value="F:acyl carrier activity"/>
    <property type="evidence" value="ECO:0007669"/>
    <property type="project" value="TreeGrafter"/>
</dbReference>
<dbReference type="PANTHER" id="PTHR31727:SF6">
    <property type="entry name" value="OLEOYL-ACYL CARRIER PROTEIN THIOESTERASE 1, CHLOROPLASTIC"/>
    <property type="match status" value="1"/>
</dbReference>
<dbReference type="GO" id="GO:0009507">
    <property type="term" value="C:chloroplast"/>
    <property type="evidence" value="ECO:0007669"/>
    <property type="project" value="UniProtKB-SubCell"/>
</dbReference>
<dbReference type="InterPro" id="IPR002864">
    <property type="entry name" value="Acyl-ACP_thioesterase_NHD"/>
</dbReference>
<evidence type="ECO:0000256" key="2">
    <source>
        <dbReference type="ARBA" id="ARBA00006500"/>
    </source>
</evidence>
<keyword evidence="6" id="KW-0275">Fatty acid biosynthesis</keyword>
<proteinExistence type="inferred from homology"/>
<keyword evidence="6" id="KW-0378">Hydrolase</keyword>
<evidence type="ECO:0000256" key="5">
    <source>
        <dbReference type="ARBA" id="ARBA00022946"/>
    </source>
</evidence>
<evidence type="ECO:0000313" key="8">
    <source>
        <dbReference type="EMBL" id="KAF5746298.1"/>
    </source>
</evidence>
<keyword evidence="3 6" id="KW-0150">Chloroplast</keyword>
<keyword evidence="9" id="KW-1185">Reference proteome</keyword>
<evidence type="ECO:0000259" key="7">
    <source>
        <dbReference type="Pfam" id="PF01643"/>
    </source>
</evidence>
<dbReference type="InterPro" id="IPR029069">
    <property type="entry name" value="HotDog_dom_sf"/>
</dbReference>
<comment type="caution">
    <text evidence="8">The sequence shown here is derived from an EMBL/GenBank/DDBJ whole genome shotgun (WGS) entry which is preliminary data.</text>
</comment>
<keyword evidence="5" id="KW-0809">Transit peptide</keyword>
<organism evidence="8 9">
    <name type="scientific">Tripterygium wilfordii</name>
    <name type="common">Thunder God vine</name>
    <dbReference type="NCBI Taxonomy" id="458696"/>
    <lineage>
        <taxon>Eukaryota</taxon>
        <taxon>Viridiplantae</taxon>
        <taxon>Streptophyta</taxon>
        <taxon>Embryophyta</taxon>
        <taxon>Tracheophyta</taxon>
        <taxon>Spermatophyta</taxon>
        <taxon>Magnoliopsida</taxon>
        <taxon>eudicotyledons</taxon>
        <taxon>Gunneridae</taxon>
        <taxon>Pentapetalae</taxon>
        <taxon>rosids</taxon>
        <taxon>fabids</taxon>
        <taxon>Celastrales</taxon>
        <taxon>Celastraceae</taxon>
        <taxon>Tripterygium</taxon>
    </lineage>
</organism>
<comment type="subcellular location">
    <subcellularLocation>
        <location evidence="1 6">Plastid</location>
        <location evidence="1 6">Chloroplast</location>
    </subcellularLocation>
</comment>
<dbReference type="SUPFAM" id="SSF54637">
    <property type="entry name" value="Thioesterase/thiol ester dehydrase-isomerase"/>
    <property type="match status" value="1"/>
</dbReference>
<protein>
    <recommendedName>
        <fullName evidence="6">Acyl-[acyl-carrier-protein] hydrolase</fullName>
        <ecNumber evidence="6">3.1.2.-</ecNumber>
    </recommendedName>
</protein>
<accession>A0A7J7DJ19</accession>
<dbReference type="AlphaFoldDB" id="A0A7J7DJ19"/>
<evidence type="ECO:0000256" key="4">
    <source>
        <dbReference type="ARBA" id="ARBA00022640"/>
    </source>
</evidence>
<dbReference type="EMBL" id="JAAARO010000006">
    <property type="protein sequence ID" value="KAF5746298.1"/>
    <property type="molecule type" value="Genomic_DNA"/>
</dbReference>
<dbReference type="Proteomes" id="UP000593562">
    <property type="component" value="Unassembled WGS sequence"/>
</dbReference>
<gene>
    <name evidence="8" type="ORF">HS088_TW06G00469</name>
</gene>
<evidence type="ECO:0000256" key="3">
    <source>
        <dbReference type="ARBA" id="ARBA00022528"/>
    </source>
</evidence>
<comment type="function">
    <text evidence="6">Plays an essential role in chain termination during de novo fatty acid synthesis.</text>
</comment>
<dbReference type="PANTHER" id="PTHR31727">
    <property type="entry name" value="OLEOYL-ACYL CARRIER PROTEIN THIOESTERASE 1, CHLOROPLASTIC"/>
    <property type="match status" value="1"/>
</dbReference>
<reference evidence="8 9" key="1">
    <citation type="journal article" date="2020" name="Nat. Commun.">
        <title>Genome of Tripterygium wilfordii and identification of cytochrome P450 involved in triptolide biosynthesis.</title>
        <authorList>
            <person name="Tu L."/>
            <person name="Su P."/>
            <person name="Zhang Z."/>
            <person name="Gao L."/>
            <person name="Wang J."/>
            <person name="Hu T."/>
            <person name="Zhou J."/>
            <person name="Zhang Y."/>
            <person name="Zhao Y."/>
            <person name="Liu Y."/>
            <person name="Song Y."/>
            <person name="Tong Y."/>
            <person name="Lu Y."/>
            <person name="Yang J."/>
            <person name="Xu C."/>
            <person name="Jia M."/>
            <person name="Peters R.J."/>
            <person name="Huang L."/>
            <person name="Gao W."/>
        </authorList>
    </citation>
    <scope>NUCLEOTIDE SEQUENCE [LARGE SCALE GENOMIC DNA]</scope>
    <source>
        <strain evidence="9">cv. XIE 37</strain>
        <tissue evidence="8">Leaf</tissue>
    </source>
</reference>
<dbReference type="EC" id="3.1.2.-" evidence="6"/>
<dbReference type="InParanoid" id="A0A7J7DJ19"/>
<keyword evidence="4 6" id="KW-0934">Plastid</keyword>
<dbReference type="GO" id="GO:0016297">
    <property type="term" value="F:fatty acyl-[ACP] hydrolase activity"/>
    <property type="evidence" value="ECO:0007669"/>
    <property type="project" value="InterPro"/>
</dbReference>